<dbReference type="EMBL" id="BARW01026833">
    <property type="protein sequence ID" value="GAJ09799.1"/>
    <property type="molecule type" value="Genomic_DNA"/>
</dbReference>
<comment type="caution">
    <text evidence="1">The sequence shown here is derived from an EMBL/GenBank/DDBJ whole genome shotgun (WGS) entry which is preliminary data.</text>
</comment>
<accession>X1TX05</accession>
<organism evidence="1">
    <name type="scientific">marine sediment metagenome</name>
    <dbReference type="NCBI Taxonomy" id="412755"/>
    <lineage>
        <taxon>unclassified sequences</taxon>
        <taxon>metagenomes</taxon>
        <taxon>ecological metagenomes</taxon>
    </lineage>
</organism>
<evidence type="ECO:0000313" key="1">
    <source>
        <dbReference type="EMBL" id="GAJ09799.1"/>
    </source>
</evidence>
<protein>
    <submittedName>
        <fullName evidence="1">Uncharacterized protein</fullName>
    </submittedName>
</protein>
<name>X1TX05_9ZZZZ</name>
<gene>
    <name evidence="1" type="ORF">S12H4_43681</name>
</gene>
<sequence length="67" mass="7927">MKICLYARQQCKWPGESCLREEELRPVFASEPERAIRKVWACQWAGGRLTIAGYLIYLAEERLKVRR</sequence>
<reference evidence="1" key="1">
    <citation type="journal article" date="2014" name="Front. Microbiol.">
        <title>High frequency of phylogenetically diverse reductive dehalogenase-homologous genes in deep subseafloor sedimentary metagenomes.</title>
        <authorList>
            <person name="Kawai M."/>
            <person name="Futagami T."/>
            <person name="Toyoda A."/>
            <person name="Takaki Y."/>
            <person name="Nishi S."/>
            <person name="Hori S."/>
            <person name="Arai W."/>
            <person name="Tsubouchi T."/>
            <person name="Morono Y."/>
            <person name="Uchiyama I."/>
            <person name="Ito T."/>
            <person name="Fujiyama A."/>
            <person name="Inagaki F."/>
            <person name="Takami H."/>
        </authorList>
    </citation>
    <scope>NUCLEOTIDE SEQUENCE</scope>
    <source>
        <strain evidence="1">Expedition CK06-06</strain>
    </source>
</reference>
<dbReference type="AlphaFoldDB" id="X1TX05"/>
<proteinExistence type="predicted"/>